<comment type="caution">
    <text evidence="2">The sequence shown here is derived from an EMBL/GenBank/DDBJ whole genome shotgun (WGS) entry which is preliminary data.</text>
</comment>
<dbReference type="InterPro" id="IPR036291">
    <property type="entry name" value="NAD(P)-bd_dom_sf"/>
</dbReference>
<dbReference type="InterPro" id="IPR020843">
    <property type="entry name" value="ER"/>
</dbReference>
<dbReference type="SMART" id="SM00829">
    <property type="entry name" value="PKS_ER"/>
    <property type="match status" value="1"/>
</dbReference>
<dbReference type="SUPFAM" id="SSF50129">
    <property type="entry name" value="GroES-like"/>
    <property type="match status" value="1"/>
</dbReference>
<protein>
    <submittedName>
        <fullName evidence="2">Chaperonin 10-like protein</fullName>
    </submittedName>
</protein>
<dbReference type="EMBL" id="JARKIE010000150">
    <property type="protein sequence ID" value="KAJ7675259.1"/>
    <property type="molecule type" value="Genomic_DNA"/>
</dbReference>
<dbReference type="AlphaFoldDB" id="A0AAD7G7J5"/>
<feature type="domain" description="Enoyl reductase (ER)" evidence="1">
    <location>
        <begin position="16"/>
        <end position="330"/>
    </location>
</feature>
<evidence type="ECO:0000259" key="1">
    <source>
        <dbReference type="SMART" id="SM00829"/>
    </source>
</evidence>
<dbReference type="SUPFAM" id="SSF51735">
    <property type="entry name" value="NAD(P)-binding Rossmann-fold domains"/>
    <property type="match status" value="1"/>
</dbReference>
<dbReference type="CDD" id="cd08249">
    <property type="entry name" value="enoyl_reductase_like"/>
    <property type="match status" value="1"/>
</dbReference>
<accession>A0AAD7G7J5</accession>
<evidence type="ECO:0000313" key="2">
    <source>
        <dbReference type="EMBL" id="KAJ7675259.1"/>
    </source>
</evidence>
<gene>
    <name evidence="2" type="ORF">B0H17DRAFT_1161643</name>
</gene>
<dbReference type="InterPro" id="IPR013154">
    <property type="entry name" value="ADH-like_N"/>
</dbReference>
<dbReference type="Proteomes" id="UP001221757">
    <property type="component" value="Unassembled WGS sequence"/>
</dbReference>
<dbReference type="Gene3D" id="3.90.180.10">
    <property type="entry name" value="Medium-chain alcohol dehydrogenases, catalytic domain"/>
    <property type="match status" value="1"/>
</dbReference>
<dbReference type="GO" id="GO:0016651">
    <property type="term" value="F:oxidoreductase activity, acting on NAD(P)H"/>
    <property type="evidence" value="ECO:0007669"/>
    <property type="project" value="InterPro"/>
</dbReference>
<dbReference type="Gene3D" id="3.40.50.720">
    <property type="entry name" value="NAD(P)-binding Rossmann-like Domain"/>
    <property type="match status" value="1"/>
</dbReference>
<dbReference type="InterPro" id="IPR011032">
    <property type="entry name" value="GroES-like_sf"/>
</dbReference>
<name>A0AAD7G7J5_MYCRO</name>
<organism evidence="2 3">
    <name type="scientific">Mycena rosella</name>
    <name type="common">Pink bonnet</name>
    <name type="synonym">Agaricus rosellus</name>
    <dbReference type="NCBI Taxonomy" id="1033263"/>
    <lineage>
        <taxon>Eukaryota</taxon>
        <taxon>Fungi</taxon>
        <taxon>Dikarya</taxon>
        <taxon>Basidiomycota</taxon>
        <taxon>Agaricomycotina</taxon>
        <taxon>Agaricomycetes</taxon>
        <taxon>Agaricomycetidae</taxon>
        <taxon>Agaricales</taxon>
        <taxon>Marasmiineae</taxon>
        <taxon>Mycenaceae</taxon>
        <taxon>Mycena</taxon>
    </lineage>
</organism>
<keyword evidence="3" id="KW-1185">Reference proteome</keyword>
<dbReference type="Pfam" id="PF08240">
    <property type="entry name" value="ADH_N"/>
    <property type="match status" value="1"/>
</dbReference>
<dbReference type="PANTHER" id="PTHR45348:SF2">
    <property type="entry name" value="ZINC-TYPE ALCOHOL DEHYDROGENASE-LIKE PROTEIN C2E1P3.01"/>
    <property type="match status" value="1"/>
</dbReference>
<proteinExistence type="predicted"/>
<dbReference type="InterPro" id="IPR013149">
    <property type="entry name" value="ADH-like_C"/>
</dbReference>
<dbReference type="PANTHER" id="PTHR45348">
    <property type="entry name" value="HYPOTHETICAL OXIDOREDUCTASE (EUROFUNG)"/>
    <property type="match status" value="1"/>
</dbReference>
<dbReference type="InterPro" id="IPR047122">
    <property type="entry name" value="Trans-enoyl_RdTase-like"/>
</dbReference>
<sequence length="335" mass="34558">MTESHQKALLLESKNGALVLGTRPIPTPGAGDLLVKIHAAGLNPVDWKIQAYGIFLEDFPAVLGTDFAGEVEALGEGVEGFQKGDRVFFQGSVFDGKNGGFQQYALIAAEVTAKIPANITYTQAASIPVAFMCATFGLFAPSPLAHYPGQPAVVIGGSSSVGQYVIQLLKLSGFSPIIAYASTKHAAHLNSLGATHVLDRTTTPLTPPALHAAVQAITSAPIPIVFDSVCSADAQQSGHDLLGPGGTIVIAGLSLIKAAPERTVVPVLGSVHPPTHRAFGRVIIANIAGLVEDGLVVPNRVEVLPGGLAGIKEGLAKLQRGEVSGVKLVAQPWAA</sequence>
<dbReference type="Pfam" id="PF00107">
    <property type="entry name" value="ADH_zinc_N"/>
    <property type="match status" value="1"/>
</dbReference>
<evidence type="ECO:0000313" key="3">
    <source>
        <dbReference type="Proteomes" id="UP001221757"/>
    </source>
</evidence>
<reference evidence="2" key="1">
    <citation type="submission" date="2023-03" db="EMBL/GenBank/DDBJ databases">
        <title>Massive genome expansion in bonnet fungi (Mycena s.s.) driven by repeated elements and novel gene families across ecological guilds.</title>
        <authorList>
            <consortium name="Lawrence Berkeley National Laboratory"/>
            <person name="Harder C.B."/>
            <person name="Miyauchi S."/>
            <person name="Viragh M."/>
            <person name="Kuo A."/>
            <person name="Thoen E."/>
            <person name="Andreopoulos B."/>
            <person name="Lu D."/>
            <person name="Skrede I."/>
            <person name="Drula E."/>
            <person name="Henrissat B."/>
            <person name="Morin E."/>
            <person name="Kohler A."/>
            <person name="Barry K."/>
            <person name="LaButti K."/>
            <person name="Morin E."/>
            <person name="Salamov A."/>
            <person name="Lipzen A."/>
            <person name="Mereny Z."/>
            <person name="Hegedus B."/>
            <person name="Baldrian P."/>
            <person name="Stursova M."/>
            <person name="Weitz H."/>
            <person name="Taylor A."/>
            <person name="Grigoriev I.V."/>
            <person name="Nagy L.G."/>
            <person name="Martin F."/>
            <person name="Kauserud H."/>
        </authorList>
    </citation>
    <scope>NUCLEOTIDE SEQUENCE</scope>
    <source>
        <strain evidence="2">CBHHK067</strain>
    </source>
</reference>